<feature type="domain" description="Chorein N-terminal" evidence="4">
    <location>
        <begin position="2"/>
        <end position="879"/>
    </location>
</feature>
<reference evidence="5 6" key="1">
    <citation type="journal article" date="2023" name="BMC Biol.">
        <title>The compact genome of the sponge Oopsacas minuta (Hexactinellida) is lacking key metazoan core genes.</title>
        <authorList>
            <person name="Santini S."/>
            <person name="Schenkelaars Q."/>
            <person name="Jourda C."/>
            <person name="Duchesne M."/>
            <person name="Belahbib H."/>
            <person name="Rocher C."/>
            <person name="Selva M."/>
            <person name="Riesgo A."/>
            <person name="Vervoort M."/>
            <person name="Leys S.P."/>
            <person name="Kodjabachian L."/>
            <person name="Le Bivic A."/>
            <person name="Borchiellini C."/>
            <person name="Claverie J.M."/>
            <person name="Renard E."/>
        </authorList>
    </citation>
    <scope>NUCLEOTIDE SEQUENCE [LARGE SCALE GENOMIC DNA]</scope>
    <source>
        <strain evidence="5">SPO-2</strain>
    </source>
</reference>
<name>A0AAV7JWK1_9METZ</name>
<keyword evidence="3" id="KW-0175">Coiled coil</keyword>
<evidence type="ECO:0000256" key="3">
    <source>
        <dbReference type="SAM" id="Coils"/>
    </source>
</evidence>
<proteinExistence type="inferred from homology"/>
<dbReference type="InterPro" id="IPR026854">
    <property type="entry name" value="VPS13_N"/>
</dbReference>
<dbReference type="InterPro" id="IPR026847">
    <property type="entry name" value="VPS13"/>
</dbReference>
<evidence type="ECO:0000259" key="4">
    <source>
        <dbReference type="Pfam" id="PF12624"/>
    </source>
</evidence>
<keyword evidence="6" id="KW-1185">Reference proteome</keyword>
<dbReference type="PANTHER" id="PTHR16166:SF93">
    <property type="entry name" value="INTERMEMBRANE LIPID TRANSFER PROTEIN VPS13"/>
    <property type="match status" value="1"/>
</dbReference>
<organism evidence="5 6">
    <name type="scientific">Oopsacas minuta</name>
    <dbReference type="NCBI Taxonomy" id="111878"/>
    <lineage>
        <taxon>Eukaryota</taxon>
        <taxon>Metazoa</taxon>
        <taxon>Porifera</taxon>
        <taxon>Hexactinellida</taxon>
        <taxon>Hexasterophora</taxon>
        <taxon>Lyssacinosida</taxon>
        <taxon>Leucopsacidae</taxon>
        <taxon>Oopsacas</taxon>
    </lineage>
</organism>
<evidence type="ECO:0000313" key="6">
    <source>
        <dbReference type="Proteomes" id="UP001165289"/>
    </source>
</evidence>
<gene>
    <name evidence="5" type="ORF">LOD99_3578</name>
</gene>
<dbReference type="GO" id="GO:0006623">
    <property type="term" value="P:protein targeting to vacuole"/>
    <property type="evidence" value="ECO:0007669"/>
    <property type="project" value="TreeGrafter"/>
</dbReference>
<comment type="similarity">
    <text evidence="1">Belongs to the VPS13 family.</text>
</comment>
<evidence type="ECO:0000256" key="2">
    <source>
        <dbReference type="ARBA" id="ARBA00022448"/>
    </source>
</evidence>
<protein>
    <submittedName>
        <fullName evidence="5">Vacuolar protein sorting-associated protein 13C-like</fullName>
    </submittedName>
</protein>
<evidence type="ECO:0000313" key="5">
    <source>
        <dbReference type="EMBL" id="KAI6653358.1"/>
    </source>
</evidence>
<keyword evidence="2" id="KW-0813">Transport</keyword>
<sequence>MVFETVLVDILNRFLSPYVKNLDSSQIQVSVWSGDIRLDNLEIKENALEQFEIPVRVHFGFLDKFRAKIPWKNLYNEPTIVEIDGLYIIAGPNSAFKFDPTKAEEEARNKKQRELEKFKRLKKNKKQKKEKQEEAQDQSFTEKVVTQVIKNLQVTIKNIHIRYEDTHTIPGKVFAAGVSLSELIMHSVDGNWQLGGTASDSANSIIYKLFDLKCLALYWNVISQSYYLINNKKEDLLNVLKTDIADVSRLPTNLQYILMPVSANAKVQIDTKAGQDINIPQALVNIQVNELNLNISIEQYRQVLSLLEEFDRLSRNKPYAKFRPEVPLKKHSKEWWNYAINSVLSEIRPKTREFTWEHIKHHREMCRRYIAKYEKKLLSTTSNPERSKTIAMLEKELDVFNILLCREIAEERAAKYKKQKALKKEQSKSTWSSWLGWGGSGKSKSRDDDVIIGDINLGSAGELDEEKKKFYQAIGYSEGTVPGKINALPKEYVAYKLNFHMSKLILNLRDQNEGIAKLTTDNFITNANYRPTAKGLNFHTEFSSVVISGCRRGTQRPIILRNTSSMRTSTNVQRPLFALNFEMNPLNSKLDFRIGASLQPIEVVYDAKTIDSIIGMFIIPPEIHLLDLRKAALATVEDIRTMSRAGLQFAIQNRTIIEIEVDIQAPYFIVPEKGEYMPDTHKMLIFDLGCLHITSDTQDALSLDVNTATQEQLESAFYDKFNVRLDNLQALVAAPGQDWAKARLQYDDLKLHLIKPTGFELAVSKSLIPNDTRLPNLKVNGIIKALELTLSDRKIQSLTEIILSLPLPPPSLIDHATQVATMSPPIQAAHIQREDEFDNLYQNLNLKSANDIFISAEELDETSDFFDAKSLDSSSDTASITTVSSTTSSDTFGTDEPQLPTYIKVCYVSKYWYSFLSQVAMFL</sequence>
<accession>A0AAV7JWK1</accession>
<dbReference type="AlphaFoldDB" id="A0AAV7JWK1"/>
<dbReference type="GO" id="GO:0045053">
    <property type="term" value="P:protein retention in Golgi apparatus"/>
    <property type="evidence" value="ECO:0007669"/>
    <property type="project" value="TreeGrafter"/>
</dbReference>
<dbReference type="Proteomes" id="UP001165289">
    <property type="component" value="Unassembled WGS sequence"/>
</dbReference>
<dbReference type="Pfam" id="PF12624">
    <property type="entry name" value="VPS13_N"/>
    <property type="match status" value="1"/>
</dbReference>
<feature type="coiled-coil region" evidence="3">
    <location>
        <begin position="101"/>
        <end position="138"/>
    </location>
</feature>
<evidence type="ECO:0000256" key="1">
    <source>
        <dbReference type="ARBA" id="ARBA00006545"/>
    </source>
</evidence>
<dbReference type="EMBL" id="JAKMXF010000277">
    <property type="protein sequence ID" value="KAI6653358.1"/>
    <property type="molecule type" value="Genomic_DNA"/>
</dbReference>
<comment type="caution">
    <text evidence="5">The sequence shown here is derived from an EMBL/GenBank/DDBJ whole genome shotgun (WGS) entry which is preliminary data.</text>
</comment>
<dbReference type="PANTHER" id="PTHR16166">
    <property type="entry name" value="VACUOLAR PROTEIN SORTING-ASSOCIATED PROTEIN VPS13"/>
    <property type="match status" value="1"/>
</dbReference>